<organism evidence="1 2">
    <name type="scientific">Epilithonimonas ginsengisoli</name>
    <dbReference type="NCBI Taxonomy" id="1245592"/>
    <lineage>
        <taxon>Bacteria</taxon>
        <taxon>Pseudomonadati</taxon>
        <taxon>Bacteroidota</taxon>
        <taxon>Flavobacteriia</taxon>
        <taxon>Flavobacteriales</taxon>
        <taxon>Weeksellaceae</taxon>
        <taxon>Chryseobacterium group</taxon>
        <taxon>Epilithonimonas</taxon>
    </lineage>
</organism>
<dbReference type="Proteomes" id="UP001204439">
    <property type="component" value="Unassembled WGS sequence"/>
</dbReference>
<dbReference type="EMBL" id="JAMXLT020000003">
    <property type="protein sequence ID" value="MDW8547788.1"/>
    <property type="molecule type" value="Genomic_DNA"/>
</dbReference>
<sequence>MMRKLVYILPFTILIFFSSNIRSQQIEWGQINSANVIDIIAGQNPDIGTYTSTVQIGDHNSAELFINGRTSLSLSQIGDYNKVFYINSFTDAEVKNTITTQGHNNIIDITGSNSISENMKMNIKGDNTTIFMRNY</sequence>
<reference evidence="1 2" key="1">
    <citation type="submission" date="2023-11" db="EMBL/GenBank/DDBJ databases">
        <title>First isolation, identification, and characterization of non-pathogenic Epilithonimonas ginsengisoli isolated from diseased farmed rainbow trout (Oncorhynchus mykiss) in Chile.</title>
        <authorList>
            <person name="Miranda C.D."/>
            <person name="Irgang R."/>
            <person name="Concha C."/>
            <person name="Rojas R."/>
            <person name="Avendano R."/>
        </authorList>
    </citation>
    <scope>NUCLEOTIDE SEQUENCE [LARGE SCALE GENOMIC DNA]</scope>
    <source>
        <strain evidence="1 2">FP99</strain>
    </source>
</reference>
<comment type="caution">
    <text evidence="1">The sequence shown here is derived from an EMBL/GenBank/DDBJ whole genome shotgun (WGS) entry which is preliminary data.</text>
</comment>
<evidence type="ECO:0008006" key="3">
    <source>
        <dbReference type="Google" id="ProtNLM"/>
    </source>
</evidence>
<evidence type="ECO:0000313" key="1">
    <source>
        <dbReference type="EMBL" id="MDW8547788.1"/>
    </source>
</evidence>
<gene>
    <name evidence="1" type="ORF">NG800_002620</name>
</gene>
<dbReference type="RefSeq" id="WP_063968459.1">
    <property type="nucleotide sequence ID" value="NZ_JAMXLT020000003.1"/>
</dbReference>
<accession>A0ABU4JDV5</accession>
<keyword evidence="2" id="KW-1185">Reference proteome</keyword>
<protein>
    <recommendedName>
        <fullName evidence="3">Curlin</fullName>
    </recommendedName>
</protein>
<evidence type="ECO:0000313" key="2">
    <source>
        <dbReference type="Proteomes" id="UP001204439"/>
    </source>
</evidence>
<proteinExistence type="predicted"/>
<name>A0ABU4JDV5_9FLAO</name>